<evidence type="ECO:0000256" key="2">
    <source>
        <dbReference type="ARBA" id="ARBA00022448"/>
    </source>
</evidence>
<dbReference type="RefSeq" id="WP_161018577.1">
    <property type="nucleotide sequence ID" value="NZ_WWCP01000003.1"/>
</dbReference>
<dbReference type="Gene3D" id="3.40.50.300">
    <property type="entry name" value="P-loop containing nucleotide triphosphate hydrolases"/>
    <property type="match status" value="1"/>
</dbReference>
<dbReference type="PANTHER" id="PTHR43335">
    <property type="entry name" value="ABC TRANSPORTER, ATP-BINDING PROTEIN"/>
    <property type="match status" value="1"/>
</dbReference>
<dbReference type="InterPro" id="IPR017871">
    <property type="entry name" value="ABC_transporter-like_CS"/>
</dbReference>
<dbReference type="SMART" id="SM00382">
    <property type="entry name" value="AAA"/>
    <property type="match status" value="1"/>
</dbReference>
<dbReference type="InterPro" id="IPR003593">
    <property type="entry name" value="AAA+_ATPase"/>
</dbReference>
<dbReference type="GO" id="GO:0016887">
    <property type="term" value="F:ATP hydrolysis activity"/>
    <property type="evidence" value="ECO:0007669"/>
    <property type="project" value="InterPro"/>
</dbReference>
<keyword evidence="3" id="KW-1003">Cell membrane</keyword>
<dbReference type="Proteomes" id="UP000474565">
    <property type="component" value="Unassembled WGS sequence"/>
</dbReference>
<keyword evidence="2" id="KW-0813">Transport</keyword>
<evidence type="ECO:0000256" key="4">
    <source>
        <dbReference type="ARBA" id="ARBA00022741"/>
    </source>
</evidence>
<protein>
    <submittedName>
        <fullName evidence="7">ATP-binding cassette domain-containing protein</fullName>
    </submittedName>
</protein>
<name>A0A6L8MGG8_9BURK</name>
<keyword evidence="3" id="KW-0472">Membrane</keyword>
<dbReference type="CDD" id="cd03230">
    <property type="entry name" value="ABC_DR_subfamily_A"/>
    <property type="match status" value="1"/>
</dbReference>
<dbReference type="InterPro" id="IPR027417">
    <property type="entry name" value="P-loop_NTPase"/>
</dbReference>
<comment type="similarity">
    <text evidence="1">Belongs to the ABC transporter superfamily.</text>
</comment>
<reference evidence="7 8" key="1">
    <citation type="submission" date="2019-12" db="EMBL/GenBank/DDBJ databases">
        <title>Novel species isolated from a subtropical stream in China.</title>
        <authorList>
            <person name="Lu H."/>
        </authorList>
    </citation>
    <scope>NUCLEOTIDE SEQUENCE [LARGE SCALE GENOMIC DNA]</scope>
    <source>
        <strain evidence="7 8">FT50W</strain>
    </source>
</reference>
<dbReference type="GO" id="GO:0005524">
    <property type="term" value="F:ATP binding"/>
    <property type="evidence" value="ECO:0007669"/>
    <property type="project" value="UniProtKB-KW"/>
</dbReference>
<gene>
    <name evidence="7" type="ORF">GTP44_05025</name>
</gene>
<evidence type="ECO:0000256" key="3">
    <source>
        <dbReference type="ARBA" id="ARBA00022475"/>
    </source>
</evidence>
<keyword evidence="4" id="KW-0547">Nucleotide-binding</keyword>
<evidence type="ECO:0000259" key="6">
    <source>
        <dbReference type="PROSITE" id="PS50893"/>
    </source>
</evidence>
<dbReference type="InterPro" id="IPR003439">
    <property type="entry name" value="ABC_transporter-like_ATP-bd"/>
</dbReference>
<evidence type="ECO:0000256" key="5">
    <source>
        <dbReference type="ARBA" id="ARBA00022840"/>
    </source>
</evidence>
<dbReference type="SUPFAM" id="SSF52540">
    <property type="entry name" value="P-loop containing nucleoside triphosphate hydrolases"/>
    <property type="match status" value="1"/>
</dbReference>
<accession>A0A6L8MGG8</accession>
<dbReference type="EMBL" id="WWCP01000003">
    <property type="protein sequence ID" value="MYM81321.1"/>
    <property type="molecule type" value="Genomic_DNA"/>
</dbReference>
<dbReference type="PROSITE" id="PS00211">
    <property type="entry name" value="ABC_TRANSPORTER_1"/>
    <property type="match status" value="1"/>
</dbReference>
<evidence type="ECO:0000256" key="1">
    <source>
        <dbReference type="ARBA" id="ARBA00005417"/>
    </source>
</evidence>
<keyword evidence="5 7" id="KW-0067">ATP-binding</keyword>
<dbReference type="Pfam" id="PF00005">
    <property type="entry name" value="ABC_tran"/>
    <property type="match status" value="1"/>
</dbReference>
<feature type="domain" description="ABC transporter" evidence="6">
    <location>
        <begin position="14"/>
        <end position="241"/>
    </location>
</feature>
<evidence type="ECO:0000313" key="8">
    <source>
        <dbReference type="Proteomes" id="UP000474565"/>
    </source>
</evidence>
<dbReference type="PROSITE" id="PS50893">
    <property type="entry name" value="ABC_TRANSPORTER_2"/>
    <property type="match status" value="1"/>
</dbReference>
<dbReference type="AlphaFoldDB" id="A0A6L8MGG8"/>
<organism evidence="7 8">
    <name type="scientific">Duganella lactea</name>
    <dbReference type="NCBI Taxonomy" id="2692173"/>
    <lineage>
        <taxon>Bacteria</taxon>
        <taxon>Pseudomonadati</taxon>
        <taxon>Pseudomonadota</taxon>
        <taxon>Betaproteobacteria</taxon>
        <taxon>Burkholderiales</taxon>
        <taxon>Oxalobacteraceae</taxon>
        <taxon>Telluria group</taxon>
        <taxon>Duganella</taxon>
    </lineage>
</organism>
<evidence type="ECO:0000313" key="7">
    <source>
        <dbReference type="EMBL" id="MYM81321.1"/>
    </source>
</evidence>
<sequence>MTSLPASPPTDAAVSLRGIEHRYGAFTVLRDVGFDIPRGAMFGLIGHNGAGKSTLFKLMLGLITPSAGTLHVLGQNAAEPAFRQTRRQIGYLPESFVTYDNLSGQEVLHFFADLKRIPRADCPALLELVGLTHAAGRAVQTYSKGMRQRLGLAQALLGEPDIIFLDEPTNGLDPQGIADFYAILRTVRERGASIVITSHILAEIQHRVDQLLIMQVGQVAAQGTLAQLRAGMDAPLALTISATVPLPLQAATRVALAALPVALTLEAHGEQLRVRCDSAGKMAVLRELAGCASDVAIHESTLEQVFLGYGGAHAGTH</sequence>
<comment type="caution">
    <text evidence="7">The sequence shown here is derived from an EMBL/GenBank/DDBJ whole genome shotgun (WGS) entry which is preliminary data.</text>
</comment>
<proteinExistence type="inferred from homology"/>